<dbReference type="GeneID" id="24416798"/>
<dbReference type="Pfam" id="PF04082">
    <property type="entry name" value="Fungal_trans"/>
    <property type="match status" value="1"/>
</dbReference>
<dbReference type="SUPFAM" id="SSF57701">
    <property type="entry name" value="Zn2/Cys6 DNA-binding domain"/>
    <property type="match status" value="1"/>
</dbReference>
<keyword evidence="8" id="KW-1185">Reference proteome</keyword>
<feature type="region of interest" description="Disordered" evidence="5">
    <location>
        <begin position="108"/>
        <end position="138"/>
    </location>
</feature>
<keyword evidence="3" id="KW-0238">DNA-binding</keyword>
<protein>
    <recommendedName>
        <fullName evidence="6">Zn(2)-C6 fungal-type domain-containing protein</fullName>
    </recommendedName>
</protein>
<evidence type="ECO:0000313" key="8">
    <source>
        <dbReference type="Proteomes" id="UP000008782"/>
    </source>
</evidence>
<keyword evidence="4" id="KW-0539">Nucleus</keyword>
<evidence type="ECO:0000256" key="5">
    <source>
        <dbReference type="SAM" id="MobiDB-lite"/>
    </source>
</evidence>
<dbReference type="eggNOG" id="ENOG502S3CQ">
    <property type="taxonomic scope" value="Eukaryota"/>
</dbReference>
<dbReference type="InterPro" id="IPR050987">
    <property type="entry name" value="AtrR-like"/>
</dbReference>
<dbReference type="GO" id="GO:0003677">
    <property type="term" value="F:DNA binding"/>
    <property type="evidence" value="ECO:0007669"/>
    <property type="project" value="UniProtKB-KW"/>
</dbReference>
<dbReference type="OrthoDB" id="103819at2759"/>
<keyword evidence="2" id="KW-0479">Metal-binding</keyword>
<evidence type="ECO:0000259" key="6">
    <source>
        <dbReference type="PROSITE" id="PS50048"/>
    </source>
</evidence>
<dbReference type="GO" id="GO:0005634">
    <property type="term" value="C:nucleus"/>
    <property type="evidence" value="ECO:0007669"/>
    <property type="project" value="UniProtKB-SubCell"/>
</dbReference>
<dbReference type="CDD" id="cd00067">
    <property type="entry name" value="GAL4"/>
    <property type="match status" value="1"/>
</dbReference>
<dbReference type="PROSITE" id="PS00463">
    <property type="entry name" value="ZN2_CY6_FUNGAL_1"/>
    <property type="match status" value="1"/>
</dbReference>
<sequence>MAPARHLASSPTAANDVYKSKACDQCRLKKIRCGKERPNCSNCERMNLDCNWSGQGKKPNQTVALNKSISTMGDRLRRIEGNISGIQQSLQRLDSVVRSRSGFLGLEDMISLPPDGTGSSSEAGSNQGGCGTSSSSTSDISTVKFDVIHDAQGNERCVGPTSLLSLIHNIDEVSMPDPEGTGSNNATVREKIKELGYNTRQPLFSNTNDGSMIKEPPMLIVESLMDHYFDVINPHFPIWTKDGFRRLMNVSRRESSPASNKPFVVCANNMVLLTLMAKALHSRAKNSSASNLDLTIESIDVELVQSFIENANRAMVRVEQLLSPRLVNVQALLSLCYVSQMCLCEDVSNLTLTLAAHVAKSMGLYQTQTSSLSPSKFSPEEILERQNVLKCLYYLDKAICWNVGSPPSVPFNAISTTTAMTRLPGEGPSLMDAKFVLAQIEDDIYRLLYPDTTGQINITTKAIKAKLGNWRVTCHLDAEDSEKADHQFPFSSRLELDILFHYARMRLMWPSVGDPDAKTSLIQDCQTSLLLLQQLWNNTSKHDQHHSFAWLVASFPANAVFQFASQFENSETLQSAAANLELLSFLLTSLQNMSTFATKNSYVVRFCSFVQILVHLAHNILNSKASGSPEQSTLPNLYLLEGRSQDRHGNGPMYRYDGEDGGAELDAFMQEKSFLHQDLDTFMAMWGSGANSFAALSRDNDAITMDGIPACEERGLWDDFNLADNLNHMRDCEMEPPYSGD</sequence>
<dbReference type="RefSeq" id="XP_008100309.1">
    <property type="nucleotide sequence ID" value="XM_008102118.1"/>
</dbReference>
<dbReference type="SMART" id="SM00066">
    <property type="entry name" value="GAL4"/>
    <property type="match status" value="1"/>
</dbReference>
<dbReference type="PANTHER" id="PTHR46910:SF3">
    <property type="entry name" value="HALOTOLERANCE PROTEIN 9-RELATED"/>
    <property type="match status" value="1"/>
</dbReference>
<proteinExistence type="predicted"/>
<organism evidence="8">
    <name type="scientific">Colletotrichum graminicola (strain M1.001 / M2 / FGSC 10212)</name>
    <name type="common">Maize anthracnose fungus</name>
    <name type="synonym">Glomerella graminicola</name>
    <dbReference type="NCBI Taxonomy" id="645133"/>
    <lineage>
        <taxon>Eukaryota</taxon>
        <taxon>Fungi</taxon>
        <taxon>Dikarya</taxon>
        <taxon>Ascomycota</taxon>
        <taxon>Pezizomycotina</taxon>
        <taxon>Sordariomycetes</taxon>
        <taxon>Hypocreomycetidae</taxon>
        <taxon>Glomerellales</taxon>
        <taxon>Glomerellaceae</taxon>
        <taxon>Colletotrichum</taxon>
        <taxon>Colletotrichum graminicola species complex</taxon>
    </lineage>
</organism>
<accession>E3QZK1</accession>
<dbReference type="HOGENOM" id="CLU_456338_0_0_1"/>
<reference evidence="8" key="1">
    <citation type="journal article" date="2012" name="Nat. Genet.">
        <title>Lifestyle transitions in plant pathogenic Colletotrichum fungi deciphered by genome and transcriptome analyses.</title>
        <authorList>
            <person name="O'Connell R.J."/>
            <person name="Thon M.R."/>
            <person name="Hacquard S."/>
            <person name="Amyotte S.G."/>
            <person name="Kleemann J."/>
            <person name="Torres M.F."/>
            <person name="Damm U."/>
            <person name="Buiate E.A."/>
            <person name="Epstein L."/>
            <person name="Alkan N."/>
            <person name="Altmueller J."/>
            <person name="Alvarado-Balderrama L."/>
            <person name="Bauser C.A."/>
            <person name="Becker C."/>
            <person name="Birren B.W."/>
            <person name="Chen Z."/>
            <person name="Choi J."/>
            <person name="Crouch J.A."/>
            <person name="Duvick J.P."/>
            <person name="Farman M.A."/>
            <person name="Gan P."/>
            <person name="Heiman D."/>
            <person name="Henrissat B."/>
            <person name="Howard R.J."/>
            <person name="Kabbage M."/>
            <person name="Koch C."/>
            <person name="Kracher B."/>
            <person name="Kubo Y."/>
            <person name="Law A.D."/>
            <person name="Lebrun M.-H."/>
            <person name="Lee Y.-H."/>
            <person name="Miyara I."/>
            <person name="Moore N."/>
            <person name="Neumann U."/>
            <person name="Nordstroem K."/>
            <person name="Panaccione D.G."/>
            <person name="Panstruga R."/>
            <person name="Place M."/>
            <person name="Proctor R.H."/>
            <person name="Prusky D."/>
            <person name="Rech G."/>
            <person name="Reinhardt R."/>
            <person name="Rollins J.A."/>
            <person name="Rounsley S."/>
            <person name="Schardl C.L."/>
            <person name="Schwartz D.C."/>
            <person name="Shenoy N."/>
            <person name="Shirasu K."/>
            <person name="Sikhakolli U.R."/>
            <person name="Stueber K."/>
            <person name="Sukno S.A."/>
            <person name="Sweigard J.A."/>
            <person name="Takano Y."/>
            <person name="Takahara H."/>
            <person name="Trail F."/>
            <person name="van der Does H.C."/>
            <person name="Voll L.M."/>
            <person name="Will I."/>
            <person name="Young S."/>
            <person name="Zeng Q."/>
            <person name="Zhang J."/>
            <person name="Zhou S."/>
            <person name="Dickman M.B."/>
            <person name="Schulze-Lefert P."/>
            <person name="Ver Loren van Themaat E."/>
            <person name="Ma L.-J."/>
            <person name="Vaillancourt L.J."/>
        </authorList>
    </citation>
    <scope>NUCLEOTIDE SEQUENCE [LARGE SCALE GENOMIC DNA]</scope>
    <source>
        <strain evidence="8">M1.001 / M2 / FGSC 10212</strain>
    </source>
</reference>
<comment type="subcellular location">
    <subcellularLocation>
        <location evidence="1">Nucleus</location>
    </subcellularLocation>
</comment>
<dbReference type="CDD" id="cd12148">
    <property type="entry name" value="fungal_TF_MHR"/>
    <property type="match status" value="1"/>
</dbReference>
<dbReference type="InterPro" id="IPR036864">
    <property type="entry name" value="Zn2-C6_fun-type_DNA-bd_sf"/>
</dbReference>
<name>E3QZK1_COLGM</name>
<dbReference type="STRING" id="645133.E3QZK1"/>
<dbReference type="PROSITE" id="PS50048">
    <property type="entry name" value="ZN2_CY6_FUNGAL_2"/>
    <property type="match status" value="1"/>
</dbReference>
<dbReference type="EMBL" id="GG697417">
    <property type="protein sequence ID" value="EFQ36289.1"/>
    <property type="molecule type" value="Genomic_DNA"/>
</dbReference>
<evidence type="ECO:0000256" key="4">
    <source>
        <dbReference type="ARBA" id="ARBA00023242"/>
    </source>
</evidence>
<feature type="domain" description="Zn(2)-C6 fungal-type" evidence="6">
    <location>
        <begin position="22"/>
        <end position="52"/>
    </location>
</feature>
<dbReference type="PANTHER" id="PTHR46910">
    <property type="entry name" value="TRANSCRIPTION FACTOR PDR1"/>
    <property type="match status" value="1"/>
</dbReference>
<dbReference type="GO" id="GO:0000981">
    <property type="term" value="F:DNA-binding transcription factor activity, RNA polymerase II-specific"/>
    <property type="evidence" value="ECO:0007669"/>
    <property type="project" value="InterPro"/>
</dbReference>
<evidence type="ECO:0000256" key="3">
    <source>
        <dbReference type="ARBA" id="ARBA00023125"/>
    </source>
</evidence>
<dbReference type="Pfam" id="PF00172">
    <property type="entry name" value="Zn_clus"/>
    <property type="match status" value="1"/>
</dbReference>
<gene>
    <name evidence="7" type="ORF">GLRG_11434</name>
</gene>
<dbReference type="InterPro" id="IPR007219">
    <property type="entry name" value="XnlR_reg_dom"/>
</dbReference>
<dbReference type="Proteomes" id="UP000008782">
    <property type="component" value="Unassembled WGS sequence"/>
</dbReference>
<dbReference type="GO" id="GO:0006351">
    <property type="term" value="P:DNA-templated transcription"/>
    <property type="evidence" value="ECO:0007669"/>
    <property type="project" value="InterPro"/>
</dbReference>
<dbReference type="GO" id="GO:0008270">
    <property type="term" value="F:zinc ion binding"/>
    <property type="evidence" value="ECO:0007669"/>
    <property type="project" value="InterPro"/>
</dbReference>
<dbReference type="VEuPathDB" id="FungiDB:GLRG_11434"/>
<dbReference type="InterPro" id="IPR001138">
    <property type="entry name" value="Zn2Cys6_DnaBD"/>
</dbReference>
<evidence type="ECO:0000313" key="7">
    <source>
        <dbReference type="EMBL" id="EFQ36289.1"/>
    </source>
</evidence>
<dbReference type="AlphaFoldDB" id="E3QZK1"/>
<evidence type="ECO:0000256" key="1">
    <source>
        <dbReference type="ARBA" id="ARBA00004123"/>
    </source>
</evidence>
<dbReference type="Gene3D" id="4.10.240.10">
    <property type="entry name" value="Zn(2)-C6 fungal-type DNA-binding domain"/>
    <property type="match status" value="1"/>
</dbReference>
<evidence type="ECO:0000256" key="2">
    <source>
        <dbReference type="ARBA" id="ARBA00022723"/>
    </source>
</evidence>